<feature type="domain" description="Copper amine oxidase-like N-terminal" evidence="2">
    <location>
        <begin position="56"/>
        <end position="148"/>
    </location>
</feature>
<sequence length="305" mass="33331">MKKILVGFLCAITMMFSVALAFAAETSNALISPNTTVAMTLKSPAVQYTLKINCQNVDLGTLRIVEMKEQIMVPLRITAEALGFTVTWDGERRAVNMDNGTMKTDLTLGEDNYFAYSSKAIGMTAPQRLGVAPTIIKGSIYVPLDFFKILVTDPNCVSIKDSVISISTGSTKRDEIPNPLINYSTLDEARKAIGFTFAVPTILPDGYQMKDIIVINNNLVEIFYLKGDSQIIYRTAKGNADISGDYNGYDKVKTVTVGNAKITVKGKSDSIKLATWRKDGASFSLSFDEAVNEKALSTIIKSIKE</sequence>
<dbReference type="AlphaFoldDB" id="A0A1G9U9S9"/>
<proteinExistence type="predicted"/>
<organism evidence="4 5">
    <name type="scientific">Megasphaera paucivorans</name>
    <dbReference type="NCBI Taxonomy" id="349095"/>
    <lineage>
        <taxon>Bacteria</taxon>
        <taxon>Bacillati</taxon>
        <taxon>Bacillota</taxon>
        <taxon>Negativicutes</taxon>
        <taxon>Veillonellales</taxon>
        <taxon>Veillonellaceae</taxon>
        <taxon>Megasphaera</taxon>
    </lineage>
</organism>
<evidence type="ECO:0000313" key="4">
    <source>
        <dbReference type="EMBL" id="SDM56727.1"/>
    </source>
</evidence>
<dbReference type="EMBL" id="FNHQ01000009">
    <property type="protein sequence ID" value="SDM56727.1"/>
    <property type="molecule type" value="Genomic_DNA"/>
</dbReference>
<name>A0A1G9U9S9_9FIRM</name>
<evidence type="ECO:0000259" key="2">
    <source>
        <dbReference type="Pfam" id="PF07833"/>
    </source>
</evidence>
<dbReference type="InterPro" id="IPR012854">
    <property type="entry name" value="Cu_amine_oxidase-like_N"/>
</dbReference>
<evidence type="ECO:0000259" key="3">
    <source>
        <dbReference type="Pfam" id="PF14285"/>
    </source>
</evidence>
<gene>
    <name evidence="4" type="ORF">SAMN05660299_01124</name>
</gene>
<dbReference type="RefSeq" id="WP_091649101.1">
    <property type="nucleotide sequence ID" value="NZ_FNHQ01000009.1"/>
</dbReference>
<dbReference type="InterPro" id="IPR025377">
    <property type="entry name" value="DUF4367"/>
</dbReference>
<dbReference type="OrthoDB" id="7061752at2"/>
<evidence type="ECO:0000256" key="1">
    <source>
        <dbReference type="SAM" id="SignalP"/>
    </source>
</evidence>
<dbReference type="Proteomes" id="UP000199309">
    <property type="component" value="Unassembled WGS sequence"/>
</dbReference>
<evidence type="ECO:0008006" key="6">
    <source>
        <dbReference type="Google" id="ProtNLM"/>
    </source>
</evidence>
<protein>
    <recommendedName>
        <fullName evidence="6">Copper amine oxidase N-terminal domain-containing protein</fullName>
    </recommendedName>
</protein>
<feature type="domain" description="DUF4367" evidence="3">
    <location>
        <begin position="199"/>
        <end position="303"/>
    </location>
</feature>
<dbReference type="STRING" id="349095.SAMN05660299_01124"/>
<accession>A0A1G9U9S9</accession>
<dbReference type="InterPro" id="IPR036582">
    <property type="entry name" value="Mao_N_sf"/>
</dbReference>
<dbReference type="SUPFAM" id="SSF55383">
    <property type="entry name" value="Copper amine oxidase, domain N"/>
    <property type="match status" value="1"/>
</dbReference>
<feature type="chain" id="PRO_5011569465" description="Copper amine oxidase N-terminal domain-containing protein" evidence="1">
    <location>
        <begin position="24"/>
        <end position="305"/>
    </location>
</feature>
<dbReference type="Pfam" id="PF07833">
    <property type="entry name" value="Cu_amine_oxidN1"/>
    <property type="match status" value="1"/>
</dbReference>
<dbReference type="Gene3D" id="3.30.457.10">
    <property type="entry name" value="Copper amine oxidase-like, N-terminal domain"/>
    <property type="match status" value="1"/>
</dbReference>
<reference evidence="4 5" key="1">
    <citation type="submission" date="2016-10" db="EMBL/GenBank/DDBJ databases">
        <authorList>
            <person name="de Groot N.N."/>
        </authorList>
    </citation>
    <scope>NUCLEOTIDE SEQUENCE [LARGE SCALE GENOMIC DNA]</scope>
    <source>
        <strain evidence="4 5">DSM 16981</strain>
    </source>
</reference>
<evidence type="ECO:0000313" key="5">
    <source>
        <dbReference type="Proteomes" id="UP000199309"/>
    </source>
</evidence>
<keyword evidence="1" id="KW-0732">Signal</keyword>
<feature type="signal peptide" evidence="1">
    <location>
        <begin position="1"/>
        <end position="23"/>
    </location>
</feature>
<keyword evidence="5" id="KW-1185">Reference proteome</keyword>
<dbReference type="Pfam" id="PF14285">
    <property type="entry name" value="DUF4367"/>
    <property type="match status" value="1"/>
</dbReference>